<keyword evidence="8" id="KW-0418">Kinase</keyword>
<feature type="compositionally biased region" description="Low complexity" evidence="5">
    <location>
        <begin position="654"/>
        <end position="663"/>
    </location>
</feature>
<dbReference type="InterPro" id="IPR017441">
    <property type="entry name" value="Protein_kinase_ATP_BS"/>
</dbReference>
<dbReference type="Gene3D" id="2.60.200.20">
    <property type="match status" value="1"/>
</dbReference>
<dbReference type="PANTHER" id="PTHR24348">
    <property type="entry name" value="SERINE/THREONINE-PROTEIN KINASE UNC-51-RELATED"/>
    <property type="match status" value="1"/>
</dbReference>
<reference evidence="8" key="1">
    <citation type="submission" date="2014-08" db="EMBL/GenBank/DDBJ databases">
        <authorList>
            <person name="Sharma Rahul"/>
            <person name="Thines Marco"/>
        </authorList>
    </citation>
    <scope>NUCLEOTIDE SEQUENCE</scope>
</reference>
<feature type="region of interest" description="Disordered" evidence="5">
    <location>
        <begin position="473"/>
        <end position="520"/>
    </location>
</feature>
<sequence length="772" mass="85330">MNFSFDDIQGDFDDFQATQTGPQTQTQSQSQSLTMTQEGIVDYWGSLLLMSRAASSQTSTGFQQGLLRLYNTKRVYKVGRHHGCDIQFDESRISNSHLTFTLNDSDPSGIIVIIEDLRSSNGTYVNNQRLPPKQKRVLKHGDEIFIGQRTGHTAGGGVKLLYLSVQAEKQGECEVFNRYHFIEKIGSGTFADVKRAIALDTNETVAVKEIQKHKFLSNPKTLQLFEREIGILEKLQHENICRYVEYFEDSRIIYLILEYVDGGNLLEYIMDIPGEAGLSEEEAIGLTRQICAAMAYTHKQGVTHRDLKPENVLLQNTNPKMVKIADFGLAKMIDNSGTFLKSMVGTPQYLAPEVVLHTQGVGYDQAVDSWSVGIIVYAMLTKLLPFSETSDDPIEVKLKRRKLELVDFSPFEDFGISDIAKDFVNRLLSKEPHTRLSLEAALNHPWLRSSSEAERHANGSSAMAASNSFVTNTSVDGHMTTKDQPDDLSEQPRDTSPNTTRVDNEIEEEDEGEIEASQQFSQLRIKQSPIRSELLVESKVQDTGVISQIIDETMLPPQSLSRPISFSKSLPTIPPTPRRIVAHPSVAPKNPRPRAKHPSSFVISPSPPPPAVQHSPSSASIENSAPAASLPTTPQAASPPRARISTSKKILVRSSPTPSSKPTPQKRKLPPSPPSPCDSYVSSSSSELSSPPPSSSQGMQRSSEPTNPFTLRERAPPQSTTTKATPVRSSARIRERANGTPGNTLDRATSTVEKDEGDRRRTRRKTTSPSKV</sequence>
<feature type="binding site" evidence="4">
    <location>
        <position position="208"/>
    </location>
    <ligand>
        <name>ATP</name>
        <dbReference type="ChEBI" id="CHEBI:30616"/>
    </ligand>
</feature>
<dbReference type="PROSITE" id="PS00108">
    <property type="entry name" value="PROTEIN_KINASE_ST"/>
    <property type="match status" value="1"/>
</dbReference>
<dbReference type="FunFam" id="1.10.510.10:FF:000571">
    <property type="entry name" value="Maternal embryonic leucine zipper kinase"/>
    <property type="match status" value="1"/>
</dbReference>
<organism evidence="8">
    <name type="scientific">Phaffia rhodozyma</name>
    <name type="common">Yeast</name>
    <name type="synonym">Xanthophyllomyces dendrorhous</name>
    <dbReference type="NCBI Taxonomy" id="264483"/>
    <lineage>
        <taxon>Eukaryota</taxon>
        <taxon>Fungi</taxon>
        <taxon>Dikarya</taxon>
        <taxon>Basidiomycota</taxon>
        <taxon>Agaricomycotina</taxon>
        <taxon>Tremellomycetes</taxon>
        <taxon>Cystofilobasidiales</taxon>
        <taxon>Mrakiaceae</taxon>
        <taxon>Phaffia</taxon>
    </lineage>
</organism>
<keyword evidence="2 4" id="KW-0547">Nucleotide-binding</keyword>
<proteinExistence type="inferred from homology"/>
<feature type="compositionally biased region" description="Basic and acidic residues" evidence="5">
    <location>
        <begin position="479"/>
        <end position="493"/>
    </location>
</feature>
<feature type="compositionally biased region" description="Polar residues" evidence="5">
    <location>
        <begin position="740"/>
        <end position="751"/>
    </location>
</feature>
<dbReference type="AlphaFoldDB" id="A0A0F7SEF5"/>
<dbReference type="InterPro" id="IPR008984">
    <property type="entry name" value="SMAD_FHA_dom_sf"/>
</dbReference>
<dbReference type="InterPro" id="IPR000253">
    <property type="entry name" value="FHA_dom"/>
</dbReference>
<dbReference type="GO" id="GO:0004674">
    <property type="term" value="F:protein serine/threonine kinase activity"/>
    <property type="evidence" value="ECO:0007669"/>
    <property type="project" value="InterPro"/>
</dbReference>
<dbReference type="Gene3D" id="1.10.510.10">
    <property type="entry name" value="Transferase(Phosphotransferase) domain 1"/>
    <property type="match status" value="1"/>
</dbReference>
<dbReference type="InterPro" id="IPR000719">
    <property type="entry name" value="Prot_kinase_dom"/>
</dbReference>
<dbReference type="CDD" id="cd22689">
    <property type="entry name" value="FHA_RAD53-like_rpt1"/>
    <property type="match status" value="1"/>
</dbReference>
<evidence type="ECO:0000259" key="7">
    <source>
        <dbReference type="PROSITE" id="PS50011"/>
    </source>
</evidence>
<name>A0A0F7SEF5_PHARH</name>
<evidence type="ECO:0000256" key="2">
    <source>
        <dbReference type="ARBA" id="ARBA00022741"/>
    </source>
</evidence>
<dbReference type="SMART" id="SM00220">
    <property type="entry name" value="S_TKc"/>
    <property type="match status" value="1"/>
</dbReference>
<dbReference type="Pfam" id="PF00498">
    <property type="entry name" value="FHA"/>
    <property type="match status" value="1"/>
</dbReference>
<comment type="similarity">
    <text evidence="1">Belongs to the protein kinase superfamily. CAMK Ser/Thr protein kinase family. CHEK2 subfamily.</text>
</comment>
<dbReference type="SUPFAM" id="SSF49879">
    <property type="entry name" value="SMAD/FHA domain"/>
    <property type="match status" value="1"/>
</dbReference>
<dbReference type="GO" id="GO:0005524">
    <property type="term" value="F:ATP binding"/>
    <property type="evidence" value="ECO:0007669"/>
    <property type="project" value="UniProtKB-UniRule"/>
</dbReference>
<feature type="domain" description="Protein kinase" evidence="7">
    <location>
        <begin position="179"/>
        <end position="447"/>
    </location>
</feature>
<dbReference type="GO" id="GO:0005737">
    <property type="term" value="C:cytoplasm"/>
    <property type="evidence" value="ECO:0007669"/>
    <property type="project" value="TreeGrafter"/>
</dbReference>
<dbReference type="SMART" id="SM00240">
    <property type="entry name" value="FHA"/>
    <property type="match status" value="1"/>
</dbReference>
<dbReference type="GO" id="GO:0010506">
    <property type="term" value="P:regulation of autophagy"/>
    <property type="evidence" value="ECO:0007669"/>
    <property type="project" value="InterPro"/>
</dbReference>
<evidence type="ECO:0000256" key="4">
    <source>
        <dbReference type="PROSITE-ProRule" id="PRU10141"/>
    </source>
</evidence>
<dbReference type="PROSITE" id="PS00107">
    <property type="entry name" value="PROTEIN_KINASE_ATP"/>
    <property type="match status" value="1"/>
</dbReference>
<dbReference type="EMBL" id="LN483116">
    <property type="protein sequence ID" value="CDZ96170.1"/>
    <property type="molecule type" value="Genomic_DNA"/>
</dbReference>
<feature type="domain" description="FHA" evidence="6">
    <location>
        <begin position="76"/>
        <end position="130"/>
    </location>
</feature>
<dbReference type="SUPFAM" id="SSF56112">
    <property type="entry name" value="Protein kinase-like (PK-like)"/>
    <property type="match status" value="1"/>
</dbReference>
<keyword evidence="8" id="KW-0808">Transferase</keyword>
<evidence type="ECO:0000256" key="3">
    <source>
        <dbReference type="ARBA" id="ARBA00022840"/>
    </source>
</evidence>
<dbReference type="InterPro" id="IPR008271">
    <property type="entry name" value="Ser/Thr_kinase_AS"/>
</dbReference>
<dbReference type="FunFam" id="3.30.200.20:FF:000042">
    <property type="entry name" value="Aurora kinase A"/>
    <property type="match status" value="1"/>
</dbReference>
<dbReference type="PROSITE" id="PS50011">
    <property type="entry name" value="PROTEIN_KINASE_DOM"/>
    <property type="match status" value="1"/>
</dbReference>
<feature type="compositionally biased region" description="Low complexity" evidence="5">
    <location>
        <begin position="677"/>
        <end position="705"/>
    </location>
</feature>
<keyword evidence="3 4" id="KW-0067">ATP-binding</keyword>
<accession>A0A0F7SEF5</accession>
<evidence type="ECO:0000259" key="6">
    <source>
        <dbReference type="PROSITE" id="PS50006"/>
    </source>
</evidence>
<dbReference type="InterPro" id="IPR045269">
    <property type="entry name" value="Atg1-like"/>
</dbReference>
<feature type="region of interest" description="Disordered" evidence="5">
    <location>
        <begin position="560"/>
        <end position="772"/>
    </location>
</feature>
<feature type="compositionally biased region" description="Polar residues" evidence="5">
    <location>
        <begin position="717"/>
        <end position="728"/>
    </location>
</feature>
<evidence type="ECO:0000256" key="5">
    <source>
        <dbReference type="SAM" id="MobiDB-lite"/>
    </source>
</evidence>
<dbReference type="Pfam" id="PF00069">
    <property type="entry name" value="Pkinase"/>
    <property type="match status" value="1"/>
</dbReference>
<dbReference type="InterPro" id="IPR011009">
    <property type="entry name" value="Kinase-like_dom_sf"/>
</dbReference>
<protein>
    <submittedName>
        <fullName evidence="8">Pkinase-domain-containing protein</fullName>
    </submittedName>
</protein>
<feature type="compositionally biased region" description="Polar residues" evidence="5">
    <location>
        <begin position="560"/>
        <end position="570"/>
    </location>
</feature>
<evidence type="ECO:0000313" key="8">
    <source>
        <dbReference type="EMBL" id="CDZ96170.1"/>
    </source>
</evidence>
<feature type="compositionally biased region" description="Acidic residues" evidence="5">
    <location>
        <begin position="505"/>
        <end position="514"/>
    </location>
</feature>
<dbReference type="PROSITE" id="PS50006">
    <property type="entry name" value="FHA_DOMAIN"/>
    <property type="match status" value="1"/>
</dbReference>
<evidence type="ECO:0000256" key="1">
    <source>
        <dbReference type="ARBA" id="ARBA00005575"/>
    </source>
</evidence>